<proteinExistence type="predicted"/>
<dbReference type="EMBL" id="CP003587">
    <property type="protein sequence ID" value="AGY58525.1"/>
    <property type="molecule type" value="Genomic_DNA"/>
</dbReference>
<evidence type="ECO:0000313" key="3">
    <source>
        <dbReference type="EMBL" id="AGY58525.1"/>
    </source>
</evidence>
<dbReference type="AlphaFoldDB" id="U5QLH1"/>
<organism evidence="3 4">
    <name type="scientific">Gloeobacter kilaueensis (strain ATCC BAA-2537 / CCAP 1431/1 / ULC 316 / JS1)</name>
    <dbReference type="NCBI Taxonomy" id="1183438"/>
    <lineage>
        <taxon>Bacteria</taxon>
        <taxon>Bacillati</taxon>
        <taxon>Cyanobacteriota</taxon>
        <taxon>Cyanophyceae</taxon>
        <taxon>Gloeobacterales</taxon>
        <taxon>Gloeobacteraceae</taxon>
        <taxon>Gloeobacter</taxon>
    </lineage>
</organism>
<dbReference type="KEGG" id="glj:GKIL_2279"/>
<name>U5QLH1_GLOK1</name>
<dbReference type="STRING" id="1183438.GKIL_2279"/>
<reference evidence="3 4" key="1">
    <citation type="journal article" date="2013" name="PLoS ONE">
        <title>Cultivation and Complete Genome Sequencing of Gloeobacter kilaueensis sp. nov., from a Lava Cave in Kilauea Caldera, Hawai'i.</title>
        <authorList>
            <person name="Saw J.H."/>
            <person name="Schatz M."/>
            <person name="Brown M.V."/>
            <person name="Kunkel D.D."/>
            <person name="Foster J.S."/>
            <person name="Shick H."/>
            <person name="Christensen S."/>
            <person name="Hou S."/>
            <person name="Wan X."/>
            <person name="Donachie S.P."/>
        </authorList>
    </citation>
    <scope>NUCLEOTIDE SEQUENCE [LARGE SCALE GENOMIC DNA]</scope>
    <source>
        <strain evidence="4">JS</strain>
    </source>
</reference>
<gene>
    <name evidence="3" type="ORF">GKIL_2279</name>
</gene>
<dbReference type="Gene3D" id="1.20.1270.180">
    <property type="match status" value="1"/>
</dbReference>
<feature type="domain" description="Lysozyme inhibitor LprI-like N-terminal" evidence="2">
    <location>
        <begin position="21"/>
        <end position="115"/>
    </location>
</feature>
<feature type="chain" id="PRO_5004663860" description="Lysozyme inhibitor LprI-like N-terminal domain-containing protein" evidence="1">
    <location>
        <begin position="23"/>
        <end position="157"/>
    </location>
</feature>
<sequence>MKFHPLLLVSLLTCLVLPAAHGQSQLELNTQACGEYQKADGQLNSVYQQIRRQYSGQKQFLDKLTRAERAWIAYRDAHLDSRFPSNNPQLEYGSVYPMCRCQELTQLTRERIQFLKRWVEGVPEGEVCSGSIRISAVNRPLASRCGSSATHSDQTKG</sequence>
<dbReference type="eggNOG" id="COG3755">
    <property type="taxonomic scope" value="Bacteria"/>
</dbReference>
<accession>U5QLH1</accession>
<dbReference type="RefSeq" id="WP_023173686.1">
    <property type="nucleotide sequence ID" value="NC_022600.1"/>
</dbReference>
<dbReference type="Pfam" id="PF07007">
    <property type="entry name" value="LprI"/>
    <property type="match status" value="1"/>
</dbReference>
<keyword evidence="4" id="KW-1185">Reference proteome</keyword>
<protein>
    <recommendedName>
        <fullName evidence="2">Lysozyme inhibitor LprI-like N-terminal domain-containing protein</fullName>
    </recommendedName>
</protein>
<dbReference type="InterPro" id="IPR009739">
    <property type="entry name" value="LprI-like_N"/>
</dbReference>
<evidence type="ECO:0000313" key="4">
    <source>
        <dbReference type="Proteomes" id="UP000017396"/>
    </source>
</evidence>
<keyword evidence="1" id="KW-0732">Signal</keyword>
<evidence type="ECO:0000259" key="2">
    <source>
        <dbReference type="Pfam" id="PF07007"/>
    </source>
</evidence>
<dbReference type="HOGENOM" id="CLU_128596_4_2_3"/>
<dbReference type="OrthoDB" id="7340239at2"/>
<dbReference type="Proteomes" id="UP000017396">
    <property type="component" value="Chromosome"/>
</dbReference>
<feature type="signal peptide" evidence="1">
    <location>
        <begin position="1"/>
        <end position="22"/>
    </location>
</feature>
<evidence type="ECO:0000256" key="1">
    <source>
        <dbReference type="SAM" id="SignalP"/>
    </source>
</evidence>